<dbReference type="PROSITE" id="PS50097">
    <property type="entry name" value="BTB"/>
    <property type="match status" value="1"/>
</dbReference>
<evidence type="ECO:0000313" key="5">
    <source>
        <dbReference type="Proteomes" id="UP000005226"/>
    </source>
</evidence>
<dbReference type="SMART" id="SM00875">
    <property type="entry name" value="BACK"/>
    <property type="match status" value="1"/>
</dbReference>
<protein>
    <submittedName>
        <fullName evidence="4">Kelch like family member 10</fullName>
    </submittedName>
</protein>
<dbReference type="SMART" id="SM00225">
    <property type="entry name" value="BTB"/>
    <property type="match status" value="1"/>
</dbReference>
<keyword evidence="1" id="KW-0880">Kelch repeat</keyword>
<proteinExistence type="predicted"/>
<dbReference type="Ensembl" id="ENSTRUT00000055829.2">
    <property type="protein sequence ID" value="ENSTRUP00000050233.2"/>
    <property type="gene ID" value="ENSTRUG00000017069.3"/>
</dbReference>
<dbReference type="GeneTree" id="ENSGT00940000154664"/>
<dbReference type="Gene3D" id="3.30.710.10">
    <property type="entry name" value="Potassium Channel Kv1.1, Chain A"/>
    <property type="match status" value="1"/>
</dbReference>
<dbReference type="InterPro" id="IPR011333">
    <property type="entry name" value="SKP1/BTB/POZ_sf"/>
</dbReference>
<dbReference type="SMART" id="SM00612">
    <property type="entry name" value="Kelch"/>
    <property type="match status" value="6"/>
</dbReference>
<dbReference type="Pfam" id="PF00651">
    <property type="entry name" value="BTB"/>
    <property type="match status" value="1"/>
</dbReference>
<dbReference type="PANTHER" id="PTHR45632">
    <property type="entry name" value="LD33804P"/>
    <property type="match status" value="1"/>
</dbReference>
<name>A0A3B5K2P4_TAKRU</name>
<keyword evidence="2" id="KW-0677">Repeat</keyword>
<dbReference type="OMA" id="GLCTLNN"/>
<dbReference type="Pfam" id="PF24681">
    <property type="entry name" value="Kelch_KLHDC2_KLHL20_DRC7"/>
    <property type="match status" value="1"/>
</dbReference>
<dbReference type="AlphaFoldDB" id="A0A3B5K2P4"/>
<dbReference type="Pfam" id="PF01344">
    <property type="entry name" value="Kelch_1"/>
    <property type="match status" value="2"/>
</dbReference>
<dbReference type="Proteomes" id="UP000005226">
    <property type="component" value="Chromosome 13"/>
</dbReference>
<sequence length="585" mass="66583">MSESLYSKSCDNSFTDAIIKVGHAEFQIHKIILSKCSRYFQALFTTWSAPDKNVYEIRDLSPDVTRLIIFYAYTSTVPVTSTNAMELLLAADRYNVLGIVEVCCDFLMEMLSTENCIGIWQFSDICYCSQLQEKAFEFILCNFDQVISSKEFHQLSVEELCDIFDHDELNVKNESIVFEAICKWISHNSERRKRHFAILLPKVRLALLSLEYIITNMVTSELMNNNAECWEMVLSSLQLKMQMATSIPPLITTGDTVAHPRVPKDILLAIGGWIYEDVLDVIEAYNVRIQCWVSIPHHLNRPRAYHSSVFLNESVYCLGGYDEQENFSSMCRFDLNTCTWHEVAPMHYRRCYASVTVLDGYIYALGGYDGTSRQKSAERYTPDTNQWSLITPMHEKRSDASCTTLNNKIYICGGYDGEESVQTGEFYDPETNQWTMIASMGTQRSGHGVVAYVGHIYAVGGFDGREHLKSAEAYNPQTDSWNPVPNMLTARSNFGYEVIENRVFVVGGFSGFRSICSAECYDADAKRWFEVEEMETPRFGLSCCLISGTSVNPYNDISPKLRETTPEEKTVSSIFLDVLHCLIQV</sequence>
<dbReference type="PANTHER" id="PTHR45632:SF3">
    <property type="entry name" value="KELCH-LIKE PROTEIN 32"/>
    <property type="match status" value="1"/>
</dbReference>
<dbReference type="SUPFAM" id="SSF54695">
    <property type="entry name" value="POZ domain"/>
    <property type="match status" value="1"/>
</dbReference>
<accession>A0A3B5K2P4</accession>
<evidence type="ECO:0000259" key="3">
    <source>
        <dbReference type="PROSITE" id="PS50097"/>
    </source>
</evidence>
<reference evidence="4" key="3">
    <citation type="submission" date="2025-09" db="UniProtKB">
        <authorList>
            <consortium name="Ensembl"/>
        </authorList>
    </citation>
    <scope>IDENTIFICATION</scope>
</reference>
<dbReference type="InterPro" id="IPR000210">
    <property type="entry name" value="BTB/POZ_dom"/>
</dbReference>
<keyword evidence="5" id="KW-1185">Reference proteome</keyword>
<organism evidence="4 5">
    <name type="scientific">Takifugu rubripes</name>
    <name type="common">Japanese pufferfish</name>
    <name type="synonym">Fugu rubripes</name>
    <dbReference type="NCBI Taxonomy" id="31033"/>
    <lineage>
        <taxon>Eukaryota</taxon>
        <taxon>Metazoa</taxon>
        <taxon>Chordata</taxon>
        <taxon>Craniata</taxon>
        <taxon>Vertebrata</taxon>
        <taxon>Euteleostomi</taxon>
        <taxon>Actinopterygii</taxon>
        <taxon>Neopterygii</taxon>
        <taxon>Teleostei</taxon>
        <taxon>Neoteleostei</taxon>
        <taxon>Acanthomorphata</taxon>
        <taxon>Eupercaria</taxon>
        <taxon>Tetraodontiformes</taxon>
        <taxon>Tetradontoidea</taxon>
        <taxon>Tetraodontidae</taxon>
        <taxon>Takifugu</taxon>
    </lineage>
</organism>
<feature type="domain" description="BTB" evidence="3">
    <location>
        <begin position="15"/>
        <end position="81"/>
    </location>
</feature>
<dbReference type="PIRSF" id="PIRSF037037">
    <property type="entry name" value="Kelch-like_protein_gigaxonin"/>
    <property type="match status" value="1"/>
</dbReference>
<gene>
    <name evidence="4" type="primary">LOC101068166</name>
</gene>
<dbReference type="Pfam" id="PF07707">
    <property type="entry name" value="BACK"/>
    <property type="match status" value="1"/>
</dbReference>
<dbReference type="Gene3D" id="1.25.40.420">
    <property type="match status" value="1"/>
</dbReference>
<evidence type="ECO:0000313" key="4">
    <source>
        <dbReference type="Ensembl" id="ENSTRUP00000050233.2"/>
    </source>
</evidence>
<dbReference type="InterPro" id="IPR017096">
    <property type="entry name" value="BTB-kelch_protein"/>
</dbReference>
<dbReference type="InterPro" id="IPR011705">
    <property type="entry name" value="BACK"/>
</dbReference>
<dbReference type="Gene3D" id="2.120.10.80">
    <property type="entry name" value="Kelch-type beta propeller"/>
    <property type="match status" value="1"/>
</dbReference>
<evidence type="ECO:0000256" key="1">
    <source>
        <dbReference type="ARBA" id="ARBA00022441"/>
    </source>
</evidence>
<dbReference type="FunFam" id="1.25.40.420:FF:000001">
    <property type="entry name" value="Kelch-like family member 12"/>
    <property type="match status" value="1"/>
</dbReference>
<evidence type="ECO:0000256" key="2">
    <source>
        <dbReference type="ARBA" id="ARBA00022737"/>
    </source>
</evidence>
<dbReference type="STRING" id="31033.ENSTRUP00000050233"/>
<dbReference type="InterPro" id="IPR015915">
    <property type="entry name" value="Kelch-typ_b-propeller"/>
</dbReference>
<dbReference type="InterPro" id="IPR006652">
    <property type="entry name" value="Kelch_1"/>
</dbReference>
<dbReference type="SUPFAM" id="SSF117281">
    <property type="entry name" value="Kelch motif"/>
    <property type="match status" value="1"/>
</dbReference>
<dbReference type="PRINTS" id="PR00501">
    <property type="entry name" value="KELCHREPEAT"/>
</dbReference>
<reference evidence="4 5" key="1">
    <citation type="journal article" date="2011" name="Genome Biol. Evol.">
        <title>Integration of the genetic map and genome assembly of fugu facilitates insights into distinct features of genome evolution in teleosts and mammals.</title>
        <authorList>
            <person name="Kai W."/>
            <person name="Kikuchi K."/>
            <person name="Tohari S."/>
            <person name="Chew A.K."/>
            <person name="Tay A."/>
            <person name="Fujiwara A."/>
            <person name="Hosoya S."/>
            <person name="Suetake H."/>
            <person name="Naruse K."/>
            <person name="Brenner S."/>
            <person name="Suzuki Y."/>
            <person name="Venkatesh B."/>
        </authorList>
    </citation>
    <scope>NUCLEOTIDE SEQUENCE [LARGE SCALE GENOMIC DNA]</scope>
</reference>
<dbReference type="InParanoid" id="A0A3B5K2P4"/>
<reference evidence="4" key="2">
    <citation type="submission" date="2025-08" db="UniProtKB">
        <authorList>
            <consortium name="Ensembl"/>
        </authorList>
    </citation>
    <scope>IDENTIFICATION</scope>
</reference>